<keyword evidence="1" id="KW-0614">Plasmid</keyword>
<gene>
    <name evidence="1" type="ORF">SRM_p56033</name>
</gene>
<organism evidence="1 2">
    <name type="scientific">Salinibacter ruber (strain M8)</name>
    <dbReference type="NCBI Taxonomy" id="761659"/>
    <lineage>
        <taxon>Bacteria</taxon>
        <taxon>Pseudomonadati</taxon>
        <taxon>Rhodothermota</taxon>
        <taxon>Rhodothermia</taxon>
        <taxon>Rhodothermales</taxon>
        <taxon>Salinibacteraceae</taxon>
        <taxon>Salinibacter</taxon>
    </lineage>
</organism>
<name>D5H4B1_SALRM</name>
<proteinExistence type="predicted"/>
<dbReference type="HOGENOM" id="CLU_1884310_0_0_10"/>
<sequence>MRNKQGSPVPPYVTRVYVRTPVLTFRHTGTNAIKHQSAVRSTSAAVSITGPTLLNTLAFFPLLWTRLAGGVCVFSTGFEKPGKPLSKTRSAGEWVPLWWGILEVSFGVVEEKLAGFPEEGSAIGPDDTPTGSRVH</sequence>
<dbReference type="Proteomes" id="UP000000933">
    <property type="component" value="Plasmid pSR56"/>
</dbReference>
<reference evidence="1 2" key="1">
    <citation type="journal article" date="2010" name="ISME J.">
        <title>Fine-scale evolution: genomic, phenotypic and ecological differentiation in two coexisting Salinibacter ruber strains.</title>
        <authorList>
            <person name="Pena A."/>
            <person name="Teeling H."/>
            <person name="Huerta-Cepas J."/>
            <person name="Santos F."/>
            <person name="Yarza P."/>
            <person name="Brito-Echeverria J."/>
            <person name="Lucio M."/>
            <person name="Schmitt-Kopplin P."/>
            <person name="Meseguer I."/>
            <person name="Schenowitz C."/>
            <person name="Dossat C."/>
            <person name="Barbe V."/>
            <person name="Dopazo J."/>
            <person name="Rossello-Mora R."/>
            <person name="Schuler M."/>
            <person name="Glockner F.O."/>
            <person name="Amann R."/>
            <person name="Gabaldon T."/>
            <person name="Anton J."/>
        </authorList>
    </citation>
    <scope>NUCLEOTIDE SEQUENCE [LARGE SCALE GENOMIC DNA]</scope>
    <source>
        <strain evidence="1 2">M8</strain>
        <plasmid evidence="2">pSR56</plasmid>
    </source>
</reference>
<dbReference type="AlphaFoldDB" id="D5H4B1"/>
<evidence type="ECO:0000313" key="2">
    <source>
        <dbReference type="Proteomes" id="UP000000933"/>
    </source>
</evidence>
<dbReference type="EMBL" id="FP565811">
    <property type="protein sequence ID" value="CBH22751.1"/>
    <property type="molecule type" value="Genomic_DNA"/>
</dbReference>
<reference evidence="2" key="2">
    <citation type="submission" date="2010-04" db="EMBL/GenBank/DDBJ databases">
        <title>Genome sequence of Salinibacter ruber M8.</title>
        <authorList>
            <consortium name="Genoscope"/>
        </authorList>
    </citation>
    <scope>NUCLEOTIDE SEQUENCE [LARGE SCALE GENOMIC DNA]</scope>
    <source>
        <strain evidence="2">M8</strain>
        <plasmid evidence="2">pSR56</plasmid>
    </source>
</reference>
<evidence type="ECO:0000313" key="1">
    <source>
        <dbReference type="EMBL" id="CBH22751.1"/>
    </source>
</evidence>
<protein>
    <submittedName>
        <fullName evidence="1">Uncharacterized protein</fullName>
    </submittedName>
</protein>
<dbReference type="KEGG" id="srm:SRM_p56033"/>
<accession>D5H4B1</accession>
<geneLocation type="plasmid" evidence="1 2">
    <name>pSR56</name>
</geneLocation>